<feature type="region of interest" description="Disordered" evidence="9">
    <location>
        <begin position="1"/>
        <end position="34"/>
    </location>
</feature>
<dbReference type="HOGENOM" id="CLU_013430_0_0_5"/>
<dbReference type="InterPro" id="IPR027469">
    <property type="entry name" value="Cation_efflux_TMD_sf"/>
</dbReference>
<evidence type="ECO:0000256" key="6">
    <source>
        <dbReference type="ARBA" id="ARBA00022989"/>
    </source>
</evidence>
<dbReference type="NCBIfam" id="TIGR01297">
    <property type="entry name" value="CDF"/>
    <property type="match status" value="1"/>
</dbReference>
<dbReference type="InterPro" id="IPR058533">
    <property type="entry name" value="Cation_efflux_TM"/>
</dbReference>
<keyword evidence="7" id="KW-0406">Ion transport</keyword>
<dbReference type="eggNOG" id="COG1230">
    <property type="taxonomic scope" value="Bacteria"/>
</dbReference>
<reference evidence="13 14" key="2">
    <citation type="journal article" date="2010" name="J. Bacteriol.">
        <title>Complete genome sequence of Beijerinckia indica subsp. indica.</title>
        <authorList>
            <person name="Tamas I."/>
            <person name="Dedysh S.N."/>
            <person name="Liesack W."/>
            <person name="Stott M.B."/>
            <person name="Alam M."/>
            <person name="Murrell J.C."/>
            <person name="Dunfield P.F."/>
        </authorList>
    </citation>
    <scope>NUCLEOTIDE SEQUENCE [LARGE SCALE GENOMIC DNA]</scope>
    <source>
        <strain evidence="14">ATCC 9039 / DSM 1715 / NCIMB 8712</strain>
    </source>
</reference>
<dbReference type="PANTHER" id="PTHR11562">
    <property type="entry name" value="CATION EFFLUX PROTEIN/ ZINC TRANSPORTER"/>
    <property type="match status" value="1"/>
</dbReference>
<dbReference type="InterPro" id="IPR050681">
    <property type="entry name" value="CDF/SLC30A"/>
</dbReference>
<dbReference type="SUPFAM" id="SSF161111">
    <property type="entry name" value="Cation efflux protein transmembrane domain-like"/>
    <property type="match status" value="1"/>
</dbReference>
<feature type="domain" description="Cation efflux protein transmembrane" evidence="11">
    <location>
        <begin position="47"/>
        <end position="234"/>
    </location>
</feature>
<proteinExistence type="inferred from homology"/>
<dbReference type="Proteomes" id="UP000001695">
    <property type="component" value="Chromosome"/>
</dbReference>
<dbReference type="PANTHER" id="PTHR11562:SF17">
    <property type="entry name" value="RE54080P-RELATED"/>
    <property type="match status" value="1"/>
</dbReference>
<dbReference type="Pfam" id="PF01545">
    <property type="entry name" value="Cation_efflux"/>
    <property type="match status" value="1"/>
</dbReference>
<protein>
    <submittedName>
        <fullName evidence="13">Cation diffusion facilitator family transporter</fullName>
    </submittedName>
</protein>
<dbReference type="InterPro" id="IPR027470">
    <property type="entry name" value="Cation_efflux_CTD"/>
</dbReference>
<evidence type="ECO:0000256" key="4">
    <source>
        <dbReference type="ARBA" id="ARBA00022692"/>
    </source>
</evidence>
<evidence type="ECO:0000256" key="7">
    <source>
        <dbReference type="ARBA" id="ARBA00023065"/>
    </source>
</evidence>
<evidence type="ECO:0000256" key="8">
    <source>
        <dbReference type="ARBA" id="ARBA00023136"/>
    </source>
</evidence>
<keyword evidence="5" id="KW-0862">Zinc</keyword>
<feature type="transmembrane region" description="Helical" evidence="10">
    <location>
        <begin position="46"/>
        <end position="66"/>
    </location>
</feature>
<dbReference type="GO" id="GO:0005385">
    <property type="term" value="F:zinc ion transmembrane transporter activity"/>
    <property type="evidence" value="ECO:0007669"/>
    <property type="project" value="TreeGrafter"/>
</dbReference>
<keyword evidence="4 10" id="KW-0812">Transmembrane</keyword>
<dbReference type="OrthoDB" id="9809646at2"/>
<keyword evidence="14" id="KW-1185">Reference proteome</keyword>
<organism evidence="13 14">
    <name type="scientific">Beijerinckia indica subsp. indica (strain ATCC 9039 / DSM 1715 / NCIMB 8712)</name>
    <dbReference type="NCBI Taxonomy" id="395963"/>
    <lineage>
        <taxon>Bacteria</taxon>
        <taxon>Pseudomonadati</taxon>
        <taxon>Pseudomonadota</taxon>
        <taxon>Alphaproteobacteria</taxon>
        <taxon>Hyphomicrobiales</taxon>
        <taxon>Beijerinckiaceae</taxon>
        <taxon>Beijerinckia</taxon>
    </lineage>
</organism>
<dbReference type="STRING" id="395963.Bind_3672"/>
<evidence type="ECO:0000313" key="14">
    <source>
        <dbReference type="Proteomes" id="UP000001695"/>
    </source>
</evidence>
<name>B2IGX8_BEII9</name>
<evidence type="ECO:0000256" key="9">
    <source>
        <dbReference type="SAM" id="MobiDB-lite"/>
    </source>
</evidence>
<keyword evidence="3" id="KW-0813">Transport</keyword>
<evidence type="ECO:0000256" key="2">
    <source>
        <dbReference type="ARBA" id="ARBA00008873"/>
    </source>
</evidence>
<dbReference type="GO" id="GO:0005886">
    <property type="term" value="C:plasma membrane"/>
    <property type="evidence" value="ECO:0007669"/>
    <property type="project" value="TreeGrafter"/>
</dbReference>
<dbReference type="EMBL" id="CP001016">
    <property type="protein sequence ID" value="ACB97224.1"/>
    <property type="molecule type" value="Genomic_DNA"/>
</dbReference>
<accession>B2IGX8</accession>
<sequence length="329" mass="35156">MSDRQGPPHAHHTISQASSTPLHDHDAHDHGHEHHMHAVTDYGRRFIIGIGLNILIVVLEVLFGFLGNSVALIADAGHNLSDVLSLVMAYAAHRLAKRPPSARYTYGLHGFSILAALFNAVALLLVSGALSWESLRRLFTPEPVTASLMMGMALAGMIINALTAALFISGSKEDLNIRGAFLHMASDALISAGVLIGGLLIALTGLLWLDPAISLLINAVIILGTWSLLRESLAMSLNAVPSGIETETVRAYLLSLPGVQGLHDLHIWPVSTSETALTAHVLMPGGHPGDEFLMRTSAELRDHYRIGHVTLQIESDGATLCALAPDHVV</sequence>
<evidence type="ECO:0000259" key="12">
    <source>
        <dbReference type="Pfam" id="PF16916"/>
    </source>
</evidence>
<dbReference type="InterPro" id="IPR002524">
    <property type="entry name" value="Cation_efflux"/>
</dbReference>
<dbReference type="Pfam" id="PF16916">
    <property type="entry name" value="ZT_dimer"/>
    <property type="match status" value="1"/>
</dbReference>
<feature type="compositionally biased region" description="Basic and acidic residues" evidence="9">
    <location>
        <begin position="22"/>
        <end position="34"/>
    </location>
</feature>
<dbReference type="SUPFAM" id="SSF160240">
    <property type="entry name" value="Cation efflux protein cytoplasmic domain-like"/>
    <property type="match status" value="1"/>
</dbReference>
<keyword evidence="8 10" id="KW-0472">Membrane</keyword>
<feature type="domain" description="Cation efflux protein cytoplasmic" evidence="12">
    <location>
        <begin position="241"/>
        <end position="315"/>
    </location>
</feature>
<dbReference type="KEGG" id="bid:Bind_3672"/>
<feature type="transmembrane region" description="Helical" evidence="10">
    <location>
        <begin position="104"/>
        <end position="126"/>
    </location>
</feature>
<keyword evidence="5" id="KW-0864">Zinc transport</keyword>
<feature type="transmembrane region" description="Helical" evidence="10">
    <location>
        <begin position="212"/>
        <end position="229"/>
    </location>
</feature>
<dbReference type="RefSeq" id="WP_012386572.1">
    <property type="nucleotide sequence ID" value="NC_010581.1"/>
</dbReference>
<evidence type="ECO:0000313" key="13">
    <source>
        <dbReference type="EMBL" id="ACB97224.1"/>
    </source>
</evidence>
<evidence type="ECO:0000259" key="11">
    <source>
        <dbReference type="Pfam" id="PF01545"/>
    </source>
</evidence>
<evidence type="ECO:0000256" key="3">
    <source>
        <dbReference type="ARBA" id="ARBA00022448"/>
    </source>
</evidence>
<evidence type="ECO:0000256" key="10">
    <source>
        <dbReference type="SAM" id="Phobius"/>
    </source>
</evidence>
<dbReference type="Gene3D" id="1.20.1510.10">
    <property type="entry name" value="Cation efflux protein transmembrane domain"/>
    <property type="match status" value="1"/>
</dbReference>
<keyword evidence="6 10" id="KW-1133">Transmembrane helix</keyword>
<gene>
    <name evidence="13" type="ordered locus">Bind_3672</name>
</gene>
<reference evidence="14" key="1">
    <citation type="submission" date="2008-03" db="EMBL/GenBank/DDBJ databases">
        <title>Complete sequence of chromosome of Beijerinckia indica subsp. indica ATCC 9039.</title>
        <authorList>
            <consortium name="US DOE Joint Genome Institute"/>
            <person name="Copeland A."/>
            <person name="Lucas S."/>
            <person name="Lapidus A."/>
            <person name="Glavina del Rio T."/>
            <person name="Dalin E."/>
            <person name="Tice H."/>
            <person name="Bruce D."/>
            <person name="Goodwin L."/>
            <person name="Pitluck S."/>
            <person name="LaButti K."/>
            <person name="Schmutz J."/>
            <person name="Larimer F."/>
            <person name="Land M."/>
            <person name="Hauser L."/>
            <person name="Kyrpides N."/>
            <person name="Mikhailova N."/>
            <person name="Dunfield P.F."/>
            <person name="Dedysh S.N."/>
            <person name="Liesack W."/>
            <person name="Saw J.H."/>
            <person name="Alam M."/>
            <person name="Chen Y."/>
            <person name="Murrell J.C."/>
            <person name="Richardson P."/>
        </authorList>
    </citation>
    <scope>NUCLEOTIDE SEQUENCE [LARGE SCALE GENOMIC DNA]</scope>
    <source>
        <strain evidence="14">ATCC 9039 / DSM 1715 / NCIMB 8712</strain>
    </source>
</reference>
<comment type="similarity">
    <text evidence="2">Belongs to the cation diffusion facilitator (CDF) transporter (TC 2.A.4) family. SLC30A subfamily.</text>
</comment>
<evidence type="ECO:0000256" key="1">
    <source>
        <dbReference type="ARBA" id="ARBA00004141"/>
    </source>
</evidence>
<comment type="subcellular location">
    <subcellularLocation>
        <location evidence="1">Membrane</location>
        <topology evidence="1">Multi-pass membrane protein</topology>
    </subcellularLocation>
</comment>
<feature type="transmembrane region" description="Helical" evidence="10">
    <location>
        <begin position="146"/>
        <end position="168"/>
    </location>
</feature>
<dbReference type="InterPro" id="IPR036837">
    <property type="entry name" value="Cation_efflux_CTD_sf"/>
</dbReference>
<dbReference type="AlphaFoldDB" id="B2IGX8"/>
<evidence type="ECO:0000256" key="5">
    <source>
        <dbReference type="ARBA" id="ARBA00022906"/>
    </source>
</evidence>
<feature type="transmembrane region" description="Helical" evidence="10">
    <location>
        <begin position="180"/>
        <end position="206"/>
    </location>
</feature>